<feature type="compositionally biased region" description="Polar residues" evidence="5">
    <location>
        <begin position="708"/>
        <end position="720"/>
    </location>
</feature>
<feature type="compositionally biased region" description="Polar residues" evidence="5">
    <location>
        <begin position="426"/>
        <end position="435"/>
    </location>
</feature>
<reference evidence="7" key="1">
    <citation type="submission" date="2022-07" db="EMBL/GenBank/DDBJ databases">
        <title>Phylogenomic reconstructions and comparative analyses of Kickxellomycotina fungi.</title>
        <authorList>
            <person name="Reynolds N.K."/>
            <person name="Stajich J.E."/>
            <person name="Barry K."/>
            <person name="Grigoriev I.V."/>
            <person name="Crous P."/>
            <person name="Smith M.E."/>
        </authorList>
    </citation>
    <scope>NUCLEOTIDE SEQUENCE</scope>
    <source>
        <strain evidence="7">NBRC 32514</strain>
    </source>
</reference>
<feature type="compositionally biased region" description="Polar residues" evidence="5">
    <location>
        <begin position="98"/>
        <end position="116"/>
    </location>
</feature>
<dbReference type="InterPro" id="IPR019786">
    <property type="entry name" value="Zinc_finger_PHD-type_CS"/>
</dbReference>
<feature type="region of interest" description="Disordered" evidence="5">
    <location>
        <begin position="934"/>
        <end position="997"/>
    </location>
</feature>
<dbReference type="GO" id="GO:0008270">
    <property type="term" value="F:zinc ion binding"/>
    <property type="evidence" value="ECO:0007669"/>
    <property type="project" value="UniProtKB-KW"/>
</dbReference>
<dbReference type="SUPFAM" id="SSF57903">
    <property type="entry name" value="FYVE/PHD zinc finger"/>
    <property type="match status" value="1"/>
</dbReference>
<evidence type="ECO:0000259" key="6">
    <source>
        <dbReference type="PROSITE" id="PS50016"/>
    </source>
</evidence>
<dbReference type="PROSITE" id="PS01359">
    <property type="entry name" value="ZF_PHD_1"/>
    <property type="match status" value="1"/>
</dbReference>
<sequence length="1064" mass="112149">MPRAIARAPAQTDTAAVGNRSSYSSTSGLDDSLSSGFTNGSGVGLGHSDLLPRKRSLDNVENIPPPPFGLDNHSSVPKSAASIEKPAVSLLDITAQHLSQSQRKQRRTMMTNSSPGGSHRVAANPRRVTQIPDSSFLRSLPLPHLNSLDNRAQSKPSQELDQQQQPQPQRLSLQSTMSGHQARTMRHTIAGSSASSCNNSSGARLRRLPKRNLKPLDFSSLYRQSSHDSLLGSSASSPTDDATASTGPAQTPGDTATASSKPASYHTSSNFGHSAGHAISAGMRGVSLPVSPIQSSPIAAPSLDALGVPALSPALAPCLSTKAAVASLGNGSQPASAQPTPPNTGSRRKSAFSGLLASAYERASSRRSSQRNLCLGSSPGVEEDESLRECDPVLGPRCPVIGDPRGLFDQHRTGLDCLQSEQSVHSETKLTQMKRTAQQAQAALEQAETQQRSRGRPPGRPPGRKAVRAGSASSTTGATSKRPISECKYCGKQYKYHSKLLSHEQHCSSRLEAMLYSADENEQHIIHCLCGPRHDRPLDDRDELPMVQCDNCLTWLHIECVDIDEKNLPEEFFCPRCATPSASQHVLSTPKRRAPLSNSIMSPESHRLAKLLADIPDRSSDTEDEPMHLRVKAIKPKKRGRPRNNDALSSEDTMSISDAAEVVRFHRQGSATKRSLSPVAPRLAQSEANVSPVHTPSRRRGVRKGASGKQQTVHTDTLSSDFLSMPLPETIFSSKPVHAGGSLSIAPGLCSQQPSMDDLSRYLTESQPQWSLAQLSNMLGSAGAGSGVVPGAADMISAGSSFYLDQALADLGLDFGAAVAAGDATLVGGVHNAQLSELVDLPVDNQFSALLDSIASGDPGIDSEFSGILNDDTLPDLDSSVSISAPLGAAGSRVFSSRPSGVAQDRDHNSSSTISLMHDNSSILGSYDNAAVRSLVPPARPPPGMPGVIRSRSNAAGGPGRSARPGSNQQTSQQQHQLFTSQPGSSAASSDGLVDLGQVPAHPVSSLSTSVALGIPSNPPSATGIDALDVSQLLASTASAHLLDWQVDGDALERELEGLINFDA</sequence>
<accession>A0A9W8CT96</accession>
<keyword evidence="1" id="KW-0479">Metal-binding</keyword>
<protein>
    <recommendedName>
        <fullName evidence="6">PHD-type domain-containing protein</fullName>
    </recommendedName>
</protein>
<feature type="region of interest" description="Disordered" evidence="5">
    <location>
        <begin position="57"/>
        <end position="81"/>
    </location>
</feature>
<organism evidence="7 8">
    <name type="scientific">Coemansia erecta</name>
    <dbReference type="NCBI Taxonomy" id="147472"/>
    <lineage>
        <taxon>Eukaryota</taxon>
        <taxon>Fungi</taxon>
        <taxon>Fungi incertae sedis</taxon>
        <taxon>Zoopagomycota</taxon>
        <taxon>Kickxellomycotina</taxon>
        <taxon>Kickxellomycetes</taxon>
        <taxon>Kickxellales</taxon>
        <taxon>Kickxellaceae</taxon>
        <taxon>Coemansia</taxon>
    </lineage>
</organism>
<feature type="domain" description="PHD-type" evidence="6">
    <location>
        <begin position="525"/>
        <end position="580"/>
    </location>
</feature>
<feature type="compositionally biased region" description="Low complexity" evidence="5">
    <location>
        <begin position="153"/>
        <end position="175"/>
    </location>
</feature>
<evidence type="ECO:0000313" key="7">
    <source>
        <dbReference type="EMBL" id="KAJ1725470.1"/>
    </source>
</evidence>
<dbReference type="Proteomes" id="UP001149813">
    <property type="component" value="Unassembled WGS sequence"/>
</dbReference>
<dbReference type="OrthoDB" id="418595at2759"/>
<dbReference type="AlphaFoldDB" id="A0A9W8CT96"/>
<evidence type="ECO:0000256" key="2">
    <source>
        <dbReference type="ARBA" id="ARBA00022771"/>
    </source>
</evidence>
<dbReference type="InterPro" id="IPR011011">
    <property type="entry name" value="Znf_FYVE_PHD"/>
</dbReference>
<proteinExistence type="predicted"/>
<dbReference type="EMBL" id="JANBOJ010000005">
    <property type="protein sequence ID" value="KAJ1725470.1"/>
    <property type="molecule type" value="Genomic_DNA"/>
</dbReference>
<feature type="region of interest" description="Disordered" evidence="5">
    <location>
        <begin position="891"/>
        <end position="916"/>
    </location>
</feature>
<feature type="compositionally biased region" description="Basic and acidic residues" evidence="5">
    <location>
        <begin position="617"/>
        <end position="628"/>
    </location>
</feature>
<keyword evidence="8" id="KW-1185">Reference proteome</keyword>
<feature type="compositionally biased region" description="Low complexity" evidence="5">
    <location>
        <begin position="190"/>
        <end position="203"/>
    </location>
</feature>
<keyword evidence="2 4" id="KW-0863">Zinc-finger</keyword>
<dbReference type="InterPro" id="IPR001965">
    <property type="entry name" value="Znf_PHD"/>
</dbReference>
<feature type="compositionally biased region" description="Basic residues" evidence="5">
    <location>
        <begin position="453"/>
        <end position="467"/>
    </location>
</feature>
<name>A0A9W8CT96_9FUNG</name>
<dbReference type="InterPro" id="IPR019787">
    <property type="entry name" value="Znf_PHD-finger"/>
</dbReference>
<evidence type="ECO:0000256" key="4">
    <source>
        <dbReference type="PROSITE-ProRule" id="PRU00146"/>
    </source>
</evidence>
<dbReference type="PROSITE" id="PS50016">
    <property type="entry name" value="ZF_PHD_2"/>
    <property type="match status" value="1"/>
</dbReference>
<feature type="compositionally biased region" description="Basic residues" evidence="5">
    <location>
        <begin position="629"/>
        <end position="642"/>
    </location>
</feature>
<evidence type="ECO:0000256" key="1">
    <source>
        <dbReference type="ARBA" id="ARBA00022723"/>
    </source>
</evidence>
<feature type="region of interest" description="Disordered" evidence="5">
    <location>
        <begin position="329"/>
        <end position="349"/>
    </location>
</feature>
<feature type="compositionally biased region" description="Low complexity" evidence="5">
    <location>
        <begin position="21"/>
        <end position="36"/>
    </location>
</feature>
<feature type="compositionally biased region" description="Polar residues" evidence="5">
    <location>
        <begin position="329"/>
        <end position="338"/>
    </location>
</feature>
<feature type="region of interest" description="Disordered" evidence="5">
    <location>
        <begin position="1"/>
        <end position="44"/>
    </location>
</feature>
<feature type="region of interest" description="Disordered" evidence="5">
    <location>
        <begin position="617"/>
        <end position="653"/>
    </location>
</feature>
<feature type="region of interest" description="Disordered" evidence="5">
    <location>
        <begin position="426"/>
        <end position="482"/>
    </location>
</feature>
<feature type="compositionally biased region" description="Low complexity" evidence="5">
    <location>
        <begin position="469"/>
        <end position="480"/>
    </location>
</feature>
<evidence type="ECO:0000313" key="8">
    <source>
        <dbReference type="Proteomes" id="UP001149813"/>
    </source>
</evidence>
<keyword evidence="3" id="KW-0862">Zinc</keyword>
<evidence type="ECO:0000256" key="3">
    <source>
        <dbReference type="ARBA" id="ARBA00022833"/>
    </source>
</evidence>
<evidence type="ECO:0000256" key="5">
    <source>
        <dbReference type="SAM" id="MobiDB-lite"/>
    </source>
</evidence>
<feature type="region of interest" description="Disordered" evidence="5">
    <location>
        <begin position="367"/>
        <end position="388"/>
    </location>
</feature>
<feature type="compositionally biased region" description="Polar residues" evidence="5">
    <location>
        <begin position="247"/>
        <end position="271"/>
    </location>
</feature>
<feature type="compositionally biased region" description="Low complexity" evidence="5">
    <location>
        <begin position="950"/>
        <end position="982"/>
    </location>
</feature>
<gene>
    <name evidence="7" type="ORF">LPJ53_000400</name>
</gene>
<feature type="region of interest" description="Disordered" evidence="5">
    <location>
        <begin position="228"/>
        <end position="271"/>
    </location>
</feature>
<dbReference type="Pfam" id="PF00628">
    <property type="entry name" value="PHD"/>
    <property type="match status" value="1"/>
</dbReference>
<feature type="compositionally biased region" description="Low complexity" evidence="5">
    <location>
        <begin position="228"/>
        <end position="246"/>
    </location>
</feature>
<dbReference type="SMART" id="SM00249">
    <property type="entry name" value="PHD"/>
    <property type="match status" value="1"/>
</dbReference>
<feature type="region of interest" description="Disordered" evidence="5">
    <location>
        <begin position="98"/>
        <end position="211"/>
    </location>
</feature>
<feature type="region of interest" description="Disordered" evidence="5">
    <location>
        <begin position="668"/>
        <end position="720"/>
    </location>
</feature>
<dbReference type="InterPro" id="IPR013083">
    <property type="entry name" value="Znf_RING/FYVE/PHD"/>
</dbReference>
<comment type="caution">
    <text evidence="7">The sequence shown here is derived from an EMBL/GenBank/DDBJ whole genome shotgun (WGS) entry which is preliminary data.</text>
</comment>
<dbReference type="Gene3D" id="3.30.40.10">
    <property type="entry name" value="Zinc/RING finger domain, C3HC4 (zinc finger)"/>
    <property type="match status" value="1"/>
</dbReference>
<feature type="compositionally biased region" description="Low complexity" evidence="5">
    <location>
        <begin position="436"/>
        <end position="450"/>
    </location>
</feature>